<accession>A0AA35JQZ0</accession>
<protein>
    <submittedName>
        <fullName evidence="1">Uncharacterized protein</fullName>
    </submittedName>
</protein>
<reference evidence="1" key="1">
    <citation type="submission" date="2022-12" db="EMBL/GenBank/DDBJ databases">
        <authorList>
            <person name="Alioto T."/>
            <person name="Alioto T."/>
            <person name="Gomez Garrido J."/>
        </authorList>
    </citation>
    <scope>NUCLEOTIDE SEQUENCE</scope>
</reference>
<keyword evidence="2" id="KW-1185">Reference proteome</keyword>
<evidence type="ECO:0000313" key="2">
    <source>
        <dbReference type="Proteomes" id="UP001178461"/>
    </source>
</evidence>
<gene>
    <name evidence="1" type="ORF">PODLI_1B014299</name>
</gene>
<proteinExistence type="predicted"/>
<evidence type="ECO:0000313" key="1">
    <source>
        <dbReference type="EMBL" id="CAI5763138.1"/>
    </source>
</evidence>
<dbReference type="EMBL" id="OX395126">
    <property type="protein sequence ID" value="CAI5763138.1"/>
    <property type="molecule type" value="Genomic_DNA"/>
</dbReference>
<name>A0AA35JQZ0_9SAUR</name>
<organism evidence="1 2">
    <name type="scientific">Podarcis lilfordi</name>
    <name type="common">Lilford's wall lizard</name>
    <dbReference type="NCBI Taxonomy" id="74358"/>
    <lineage>
        <taxon>Eukaryota</taxon>
        <taxon>Metazoa</taxon>
        <taxon>Chordata</taxon>
        <taxon>Craniata</taxon>
        <taxon>Vertebrata</taxon>
        <taxon>Euteleostomi</taxon>
        <taxon>Lepidosauria</taxon>
        <taxon>Squamata</taxon>
        <taxon>Bifurcata</taxon>
        <taxon>Unidentata</taxon>
        <taxon>Episquamata</taxon>
        <taxon>Laterata</taxon>
        <taxon>Lacertibaenia</taxon>
        <taxon>Lacertidae</taxon>
        <taxon>Podarcis</taxon>
    </lineage>
</organism>
<dbReference type="Proteomes" id="UP001178461">
    <property type="component" value="Chromosome 1"/>
</dbReference>
<dbReference type="AlphaFoldDB" id="A0AA35JQZ0"/>
<sequence length="122" mass="13880">MFRCNQCSAATENSHEKKRGGTQGCVKMIVPSGMHFSLPNGTMPPSPPPVFVLIHTEPFFWGGGGEEEAWLLQWKAVSMHRSLLVEIPIFFHLMQLSRDDKVGHIFFQRQSAVLFTYLQNFL</sequence>